<accession>A0A8D0FSB4</accession>
<evidence type="ECO:0000256" key="1">
    <source>
        <dbReference type="ARBA" id="ARBA00005142"/>
    </source>
</evidence>
<dbReference type="Gene3D" id="2.70.40.10">
    <property type="match status" value="1"/>
</dbReference>
<evidence type="ECO:0000259" key="6">
    <source>
        <dbReference type="Pfam" id="PF00692"/>
    </source>
</evidence>
<dbReference type="SUPFAM" id="SSF51283">
    <property type="entry name" value="dUTPase-like"/>
    <property type="match status" value="1"/>
</dbReference>
<sequence length="289" mass="31534">MLTGPDHLVVPHVLCDGTQDELLHQLPGHRRQADRPAISWIILPTLLIDGRHIGLFPICRDLPGQPGLLVNDGKRLGKHPSQLLQHPRVKLGDGNLSRWRTHLTDALHILNNRPIGDMETPLMHMTTPNLQIKPLTVNETLTYWEIVPGALAPYWATPEAAGLDLYALKLTKVDPKQIRVIDTGIGIQIPTGHFGLITACSSLALKGINVHAGVIDADYTGQISAMVSTPMPPLTIPKDTRIAQLVPFKSCVPRSHPTERGDGGFGSTGNNYRLVILNPLTVPGIHLCL</sequence>
<dbReference type="GO" id="GO:0006226">
    <property type="term" value="P:dUMP biosynthetic process"/>
    <property type="evidence" value="ECO:0007669"/>
    <property type="project" value="UniProtKB-UniRule"/>
</dbReference>
<dbReference type="InterPro" id="IPR033704">
    <property type="entry name" value="dUTPase_trimeric"/>
</dbReference>
<evidence type="ECO:0000256" key="5">
    <source>
        <dbReference type="RuleBase" id="RU367024"/>
    </source>
</evidence>
<evidence type="ECO:0000256" key="4">
    <source>
        <dbReference type="ARBA" id="ARBA00023080"/>
    </source>
</evidence>
<evidence type="ECO:0000256" key="3">
    <source>
        <dbReference type="ARBA" id="ARBA00022801"/>
    </source>
</evidence>
<comment type="similarity">
    <text evidence="2 5">Belongs to the dUTPase family.</text>
</comment>
<protein>
    <recommendedName>
        <fullName evidence="5">Deoxyuridine 5'-triphosphate nucleotidohydrolase</fullName>
        <shortName evidence="5">dUTPase</shortName>
        <ecNumber evidence="5">3.6.1.23</ecNumber>
    </recommendedName>
    <alternativeName>
        <fullName evidence="5">dUTP pyrophosphatase</fullName>
    </alternativeName>
</protein>
<name>A0A8D0FSB4_STROC</name>
<dbReference type="GO" id="GO:0004170">
    <property type="term" value="F:dUTP diphosphatase activity"/>
    <property type="evidence" value="ECO:0007669"/>
    <property type="project" value="UniProtKB-UniRule"/>
</dbReference>
<dbReference type="Ensembl" id="ENSSOCT00000019323.1">
    <property type="protein sequence ID" value="ENSSOCP00000018845.1"/>
    <property type="gene ID" value="ENSSOCG00000014126.1"/>
</dbReference>
<dbReference type="Proteomes" id="UP000694551">
    <property type="component" value="Unplaced"/>
</dbReference>
<evidence type="ECO:0000256" key="2">
    <source>
        <dbReference type="ARBA" id="ARBA00006581"/>
    </source>
</evidence>
<keyword evidence="8" id="KW-1185">Reference proteome</keyword>
<dbReference type="PANTHER" id="PTHR11241">
    <property type="entry name" value="DEOXYURIDINE 5'-TRIPHOSPHATE NUCLEOTIDOHYDROLASE"/>
    <property type="match status" value="1"/>
</dbReference>
<comment type="pathway">
    <text evidence="1 5">Pyrimidine metabolism; dUMP biosynthesis; dUMP from dCTP (dUTP route): step 2/2.</text>
</comment>
<organism evidence="7 8">
    <name type="scientific">Strix occidentalis caurina</name>
    <name type="common">northern spotted owl</name>
    <dbReference type="NCBI Taxonomy" id="311401"/>
    <lineage>
        <taxon>Eukaryota</taxon>
        <taxon>Metazoa</taxon>
        <taxon>Chordata</taxon>
        <taxon>Craniata</taxon>
        <taxon>Vertebrata</taxon>
        <taxon>Euteleostomi</taxon>
        <taxon>Archelosauria</taxon>
        <taxon>Archosauria</taxon>
        <taxon>Dinosauria</taxon>
        <taxon>Saurischia</taxon>
        <taxon>Theropoda</taxon>
        <taxon>Coelurosauria</taxon>
        <taxon>Aves</taxon>
        <taxon>Neognathae</taxon>
        <taxon>Neoaves</taxon>
        <taxon>Telluraves</taxon>
        <taxon>Strigiformes</taxon>
        <taxon>Strigidae</taxon>
        <taxon>Strix</taxon>
    </lineage>
</organism>
<dbReference type="PANTHER" id="PTHR11241:SF0">
    <property type="entry name" value="DEOXYURIDINE 5'-TRIPHOSPHATE NUCLEOTIDOHYDROLASE"/>
    <property type="match status" value="1"/>
</dbReference>
<comment type="catalytic activity">
    <reaction evidence="5">
        <text>dUTP + H2O = dUMP + diphosphate + H(+)</text>
        <dbReference type="Rhea" id="RHEA:10248"/>
        <dbReference type="ChEBI" id="CHEBI:15377"/>
        <dbReference type="ChEBI" id="CHEBI:15378"/>
        <dbReference type="ChEBI" id="CHEBI:33019"/>
        <dbReference type="ChEBI" id="CHEBI:61555"/>
        <dbReference type="ChEBI" id="CHEBI:246422"/>
        <dbReference type="EC" id="3.6.1.23"/>
    </reaction>
</comment>
<comment type="cofactor">
    <cofactor evidence="5">
        <name>Mg(2+)</name>
        <dbReference type="ChEBI" id="CHEBI:18420"/>
    </cofactor>
</comment>
<reference evidence="7" key="1">
    <citation type="submission" date="2025-08" db="UniProtKB">
        <authorList>
            <consortium name="Ensembl"/>
        </authorList>
    </citation>
    <scope>IDENTIFICATION</scope>
</reference>
<evidence type="ECO:0000313" key="8">
    <source>
        <dbReference type="Proteomes" id="UP000694551"/>
    </source>
</evidence>
<feature type="domain" description="dUTPase-like" evidence="6">
    <location>
        <begin position="155"/>
        <end position="269"/>
    </location>
</feature>
<keyword evidence="5" id="KW-0460">Magnesium</keyword>
<evidence type="ECO:0000313" key="7">
    <source>
        <dbReference type="Ensembl" id="ENSSOCP00000018845.1"/>
    </source>
</evidence>
<dbReference type="InterPro" id="IPR029054">
    <property type="entry name" value="dUTPase-like"/>
</dbReference>
<dbReference type="EC" id="3.6.1.23" evidence="5"/>
<dbReference type="CDD" id="cd07557">
    <property type="entry name" value="trimeric_dUTPase"/>
    <property type="match status" value="1"/>
</dbReference>
<comment type="function">
    <text evidence="5">Involved in nucleotide metabolism via production of dUMP, the immediate precursor of thymidine nucleotides, and decreases the intracellular concentration of dUTP so that uracil cannot be incorporated into DNA.</text>
</comment>
<proteinExistence type="inferred from homology"/>
<dbReference type="GO" id="GO:0046081">
    <property type="term" value="P:dUTP catabolic process"/>
    <property type="evidence" value="ECO:0007669"/>
    <property type="project" value="UniProtKB-UniRule"/>
</dbReference>
<dbReference type="UniPathway" id="UPA00610">
    <property type="reaction ID" value="UER00666"/>
</dbReference>
<keyword evidence="4 5" id="KW-0546">Nucleotide metabolism</keyword>
<dbReference type="Pfam" id="PF00692">
    <property type="entry name" value="dUTPase"/>
    <property type="match status" value="1"/>
</dbReference>
<reference evidence="7" key="2">
    <citation type="submission" date="2025-09" db="UniProtKB">
        <authorList>
            <consortium name="Ensembl"/>
        </authorList>
    </citation>
    <scope>IDENTIFICATION</scope>
</reference>
<dbReference type="InterPro" id="IPR036157">
    <property type="entry name" value="dUTPase-like_sf"/>
</dbReference>
<keyword evidence="3 5" id="KW-0378">Hydrolase</keyword>
<dbReference type="AlphaFoldDB" id="A0A8D0FSB4"/>
<dbReference type="GO" id="GO:0000287">
    <property type="term" value="F:magnesium ion binding"/>
    <property type="evidence" value="ECO:0007669"/>
    <property type="project" value="UniProtKB-UniRule"/>
</dbReference>
<keyword evidence="5" id="KW-0479">Metal-binding</keyword>
<dbReference type="InterPro" id="IPR008181">
    <property type="entry name" value="dUTPase"/>
</dbReference>